<feature type="compositionally biased region" description="Basic and acidic residues" evidence="7">
    <location>
        <begin position="258"/>
        <end position="271"/>
    </location>
</feature>
<dbReference type="PROSITE" id="PS00216">
    <property type="entry name" value="SUGAR_TRANSPORT_1"/>
    <property type="match status" value="1"/>
</dbReference>
<dbReference type="PANTHER" id="PTHR48022">
    <property type="entry name" value="PLASTIDIC GLUCOSE TRANSPORTER 4"/>
    <property type="match status" value="1"/>
</dbReference>
<organism evidence="10 11">
    <name type="scientific">Bifiguratus adelaidae</name>
    <dbReference type="NCBI Taxonomy" id="1938954"/>
    <lineage>
        <taxon>Eukaryota</taxon>
        <taxon>Fungi</taxon>
        <taxon>Fungi incertae sedis</taxon>
        <taxon>Mucoromycota</taxon>
        <taxon>Mucoromycotina</taxon>
        <taxon>Endogonomycetes</taxon>
        <taxon>Endogonales</taxon>
        <taxon>Endogonales incertae sedis</taxon>
        <taxon>Bifiguratus</taxon>
    </lineage>
</organism>
<feature type="transmembrane region" description="Helical" evidence="8">
    <location>
        <begin position="68"/>
        <end position="89"/>
    </location>
</feature>
<dbReference type="InterPro" id="IPR003663">
    <property type="entry name" value="Sugar/inositol_transpt"/>
</dbReference>
<dbReference type="EMBL" id="MVBO01000435">
    <property type="protein sequence ID" value="OZJ01373.1"/>
    <property type="molecule type" value="Genomic_DNA"/>
</dbReference>
<evidence type="ECO:0000256" key="6">
    <source>
        <dbReference type="ARBA" id="ARBA00023136"/>
    </source>
</evidence>
<dbReference type="Proteomes" id="UP000242875">
    <property type="component" value="Unassembled WGS sequence"/>
</dbReference>
<proteinExistence type="inferred from homology"/>
<feature type="domain" description="Major facilitator superfamily (MFS) profile" evidence="9">
    <location>
        <begin position="1"/>
        <end position="162"/>
    </location>
</feature>
<feature type="transmembrane region" description="Helical" evidence="8">
    <location>
        <begin position="109"/>
        <end position="131"/>
    </location>
</feature>
<dbReference type="GO" id="GO:0005351">
    <property type="term" value="F:carbohydrate:proton symporter activity"/>
    <property type="evidence" value="ECO:0007669"/>
    <property type="project" value="TreeGrafter"/>
</dbReference>
<name>A0A261XST4_9FUNG</name>
<dbReference type="AlphaFoldDB" id="A0A261XST4"/>
<dbReference type="PRINTS" id="PR00171">
    <property type="entry name" value="SUGRTRNSPORT"/>
</dbReference>
<reference evidence="10 11" key="1">
    <citation type="journal article" date="2017" name="Mycologia">
        <title>Bifiguratus adelaidae, gen. et sp. nov., a new member of Mucoromycotina in endophytic and soil-dwelling habitats.</title>
        <authorList>
            <person name="Torres-Cruz T.J."/>
            <person name="Billingsley Tobias T.L."/>
            <person name="Almatruk M."/>
            <person name="Hesse C."/>
            <person name="Kuske C.R."/>
            <person name="Desiro A."/>
            <person name="Benucci G.M."/>
            <person name="Bonito G."/>
            <person name="Stajich J.E."/>
            <person name="Dunlap C."/>
            <person name="Arnold A.E."/>
            <person name="Porras-Alfaro A."/>
        </authorList>
    </citation>
    <scope>NUCLEOTIDE SEQUENCE [LARGE SCALE GENOMIC DNA]</scope>
    <source>
        <strain evidence="10 11">AZ0501</strain>
    </source>
</reference>
<accession>A0A261XST4</accession>
<dbReference type="SUPFAM" id="SSF103473">
    <property type="entry name" value="MFS general substrate transporter"/>
    <property type="match status" value="1"/>
</dbReference>
<evidence type="ECO:0000259" key="9">
    <source>
        <dbReference type="PROSITE" id="PS50850"/>
    </source>
</evidence>
<dbReference type="InterPro" id="IPR005829">
    <property type="entry name" value="Sugar_transporter_CS"/>
</dbReference>
<evidence type="ECO:0000256" key="1">
    <source>
        <dbReference type="ARBA" id="ARBA00004141"/>
    </source>
</evidence>
<keyword evidence="3" id="KW-0813">Transport</keyword>
<comment type="similarity">
    <text evidence="2">Belongs to the major facilitator superfamily. Sugar transporter (TC 2.A.1.1) family.</text>
</comment>
<comment type="caution">
    <text evidence="10">The sequence shown here is derived from an EMBL/GenBank/DDBJ whole genome shotgun (WGS) entry which is preliminary data.</text>
</comment>
<feature type="region of interest" description="Disordered" evidence="7">
    <location>
        <begin position="235"/>
        <end position="363"/>
    </location>
</feature>
<keyword evidence="4 8" id="KW-0812">Transmembrane</keyword>
<comment type="subcellular location">
    <subcellularLocation>
        <location evidence="1">Membrane</location>
        <topology evidence="1">Multi-pass membrane protein</topology>
    </subcellularLocation>
</comment>
<keyword evidence="11" id="KW-1185">Reference proteome</keyword>
<dbReference type="OrthoDB" id="2412382at2759"/>
<evidence type="ECO:0000256" key="5">
    <source>
        <dbReference type="ARBA" id="ARBA00022989"/>
    </source>
</evidence>
<feature type="non-terminal residue" evidence="10">
    <location>
        <position position="363"/>
    </location>
</feature>
<keyword evidence="5 8" id="KW-1133">Transmembrane helix</keyword>
<feature type="compositionally biased region" description="Basic and acidic residues" evidence="7">
    <location>
        <begin position="331"/>
        <end position="363"/>
    </location>
</feature>
<evidence type="ECO:0000256" key="3">
    <source>
        <dbReference type="ARBA" id="ARBA00022448"/>
    </source>
</evidence>
<dbReference type="InterPro" id="IPR005828">
    <property type="entry name" value="MFS_sugar_transport-like"/>
</dbReference>
<dbReference type="PANTHER" id="PTHR48022:SF7">
    <property type="entry name" value="MAJOR FACILITATOR SUPERFAMILY (MFS) PROFILE DOMAIN-CONTAINING PROTEIN-RELATED"/>
    <property type="match status" value="1"/>
</dbReference>
<feature type="compositionally biased region" description="Low complexity" evidence="7">
    <location>
        <begin position="238"/>
        <end position="249"/>
    </location>
</feature>
<feature type="transmembrane region" description="Helical" evidence="8">
    <location>
        <begin position="137"/>
        <end position="158"/>
    </location>
</feature>
<evidence type="ECO:0000256" key="2">
    <source>
        <dbReference type="ARBA" id="ARBA00010992"/>
    </source>
</evidence>
<dbReference type="InterPro" id="IPR020846">
    <property type="entry name" value="MFS_dom"/>
</dbReference>
<dbReference type="Pfam" id="PF00083">
    <property type="entry name" value="Sugar_tr"/>
    <property type="match status" value="1"/>
</dbReference>
<keyword evidence="6 8" id="KW-0472">Membrane</keyword>
<protein>
    <recommendedName>
        <fullName evidence="9">Major facilitator superfamily (MFS) profile domain-containing protein</fullName>
    </recommendedName>
</protein>
<gene>
    <name evidence="10" type="ORF">BZG36_05662</name>
</gene>
<dbReference type="GO" id="GO:0016020">
    <property type="term" value="C:membrane"/>
    <property type="evidence" value="ECO:0007669"/>
    <property type="project" value="UniProtKB-SubCell"/>
</dbReference>
<evidence type="ECO:0000256" key="7">
    <source>
        <dbReference type="SAM" id="MobiDB-lite"/>
    </source>
</evidence>
<dbReference type="PROSITE" id="PS50850">
    <property type="entry name" value="MFS"/>
    <property type="match status" value="1"/>
</dbReference>
<evidence type="ECO:0000256" key="8">
    <source>
        <dbReference type="SAM" id="Phobius"/>
    </source>
</evidence>
<dbReference type="Gene3D" id="1.20.1250.20">
    <property type="entry name" value="MFS general substrate transporter like domains"/>
    <property type="match status" value="1"/>
</dbReference>
<sequence length="363" mass="40146">MVATIPAVIFIDKWGRRPTLISGAILMALCMAIVAGTIHAHNGGILFVNSGNSTGSAGSNKGALLNSFSATIVVIVFLYLFVACFAYSWGPCGWLYPAELYPQRVRAKAISMTTAANWLFNFAVGQLTPLMLSAMPWGTYVIFAVFCLIMALVVYKFFPETNGKSLEEVDLIFGGDLKDHELDMHHPQTAAGAIEEIEKLQNDPQFAFRQNEIRNMISHALQRVVAERDEEEGREDALSALNSAALSPRRSSRGNFSFDERDSRFHEERRRSSTRRGSKGTALKHASTYSEKRMSDSSYVQDGHLGRIHTPPHPGLDTMLEEPRQTASPVDMHDAHVVDVVEGSPEHSAETHDTDINRDPQTP</sequence>
<evidence type="ECO:0000256" key="4">
    <source>
        <dbReference type="ARBA" id="ARBA00022692"/>
    </source>
</evidence>
<evidence type="ECO:0000313" key="11">
    <source>
        <dbReference type="Proteomes" id="UP000242875"/>
    </source>
</evidence>
<dbReference type="InterPro" id="IPR050360">
    <property type="entry name" value="MFS_Sugar_Transporters"/>
</dbReference>
<feature type="transmembrane region" description="Helical" evidence="8">
    <location>
        <begin position="20"/>
        <end position="48"/>
    </location>
</feature>
<evidence type="ECO:0000313" key="10">
    <source>
        <dbReference type="EMBL" id="OZJ01373.1"/>
    </source>
</evidence>
<dbReference type="InterPro" id="IPR036259">
    <property type="entry name" value="MFS_trans_sf"/>
</dbReference>